<sequence length="478" mass="55635">MEAELGIKPYHHLNLKRKLQVNIHFNNYLKVEQLSMLKQLVESLKALYITMTLNTVSKTLNNEDLQDESEALNDSTAKFHFAFTEYHRYLDSLQCEEEKSPVIELSSKMNTILLQDDAKKCYQNKKQKLVKKNIILEDEKEDVEDFKRISLVLTQSNSKEINVKKNGKPLTNTTHLRKFYDDEIGSRDIKKLNKNKNLISENFSVANKNLETKVKDIRNLKSMKPSEMLPALSDKSRKTLELEQKNLPSIPDVTKEFECDKCYISKSVALYSLKDNVHKKEKLQIEKNSNLNSDFNISEFEGYKGIEKTSNFIYSKTKYKENCEKNCFRSNYFKQIEKTLGAKQYNGSISKCNSCTPKTSIDSEYYNLKTSENPHYPAGSLRRRLFNFDKVKYANSKYRPQHLPNRFKNISPVAFQLLSNSVSVTKKPNFRDPLSNEIGNNYCDIKEINQNLYEPNNQNIKLDRKDETSNVTLPPLRN</sequence>
<dbReference type="Proteomes" id="UP001211065">
    <property type="component" value="Unassembled WGS sequence"/>
</dbReference>
<reference evidence="1" key="1">
    <citation type="submission" date="2020-05" db="EMBL/GenBank/DDBJ databases">
        <title>Phylogenomic resolution of chytrid fungi.</title>
        <authorList>
            <person name="Stajich J.E."/>
            <person name="Amses K."/>
            <person name="Simmons R."/>
            <person name="Seto K."/>
            <person name="Myers J."/>
            <person name="Bonds A."/>
            <person name="Quandt C.A."/>
            <person name="Barry K."/>
            <person name="Liu P."/>
            <person name="Grigoriev I."/>
            <person name="Longcore J.E."/>
            <person name="James T.Y."/>
        </authorList>
    </citation>
    <scope>NUCLEOTIDE SEQUENCE</scope>
    <source>
        <strain evidence="1">JEL0476</strain>
    </source>
</reference>
<evidence type="ECO:0000313" key="2">
    <source>
        <dbReference type="Proteomes" id="UP001211065"/>
    </source>
</evidence>
<dbReference type="EMBL" id="JADGJW010000624">
    <property type="protein sequence ID" value="KAJ3214399.1"/>
    <property type="molecule type" value="Genomic_DNA"/>
</dbReference>
<keyword evidence="2" id="KW-1185">Reference proteome</keyword>
<evidence type="ECO:0000313" key="1">
    <source>
        <dbReference type="EMBL" id="KAJ3214399.1"/>
    </source>
</evidence>
<protein>
    <submittedName>
        <fullName evidence="1">Uncharacterized protein</fullName>
    </submittedName>
</protein>
<accession>A0AAD5U0R2</accession>
<dbReference type="AlphaFoldDB" id="A0AAD5U0R2"/>
<proteinExistence type="predicted"/>
<organism evidence="1 2">
    <name type="scientific">Clydaea vesicula</name>
    <dbReference type="NCBI Taxonomy" id="447962"/>
    <lineage>
        <taxon>Eukaryota</taxon>
        <taxon>Fungi</taxon>
        <taxon>Fungi incertae sedis</taxon>
        <taxon>Chytridiomycota</taxon>
        <taxon>Chytridiomycota incertae sedis</taxon>
        <taxon>Chytridiomycetes</taxon>
        <taxon>Lobulomycetales</taxon>
        <taxon>Lobulomycetaceae</taxon>
        <taxon>Clydaea</taxon>
    </lineage>
</organism>
<name>A0AAD5U0R2_9FUNG</name>
<gene>
    <name evidence="1" type="ORF">HK099_006891</name>
</gene>
<comment type="caution">
    <text evidence="1">The sequence shown here is derived from an EMBL/GenBank/DDBJ whole genome shotgun (WGS) entry which is preliminary data.</text>
</comment>